<dbReference type="InterPro" id="IPR010982">
    <property type="entry name" value="Lambda_DNA-bd_dom_sf"/>
</dbReference>
<evidence type="ECO:0000313" key="6">
    <source>
        <dbReference type="Proteomes" id="UP000539111"/>
    </source>
</evidence>
<dbReference type="Gene3D" id="1.10.260.40">
    <property type="entry name" value="lambda repressor-like DNA-binding domains"/>
    <property type="match status" value="1"/>
</dbReference>
<feature type="domain" description="HTH lacI-type" evidence="4">
    <location>
        <begin position="12"/>
        <end position="66"/>
    </location>
</feature>
<evidence type="ECO:0000256" key="1">
    <source>
        <dbReference type="ARBA" id="ARBA00023015"/>
    </source>
</evidence>
<evidence type="ECO:0000256" key="3">
    <source>
        <dbReference type="ARBA" id="ARBA00023163"/>
    </source>
</evidence>
<gene>
    <name evidence="5" type="ORF">BJY26_002530</name>
</gene>
<protein>
    <submittedName>
        <fullName evidence="5">LacI family transcriptional regulator</fullName>
    </submittedName>
</protein>
<keyword evidence="1" id="KW-0805">Transcription regulation</keyword>
<evidence type="ECO:0000259" key="4">
    <source>
        <dbReference type="PROSITE" id="PS50932"/>
    </source>
</evidence>
<dbReference type="Pfam" id="PF00356">
    <property type="entry name" value="LacI"/>
    <property type="match status" value="1"/>
</dbReference>
<dbReference type="InterPro" id="IPR001761">
    <property type="entry name" value="Peripla_BP/Lac1_sug-bd_dom"/>
</dbReference>
<dbReference type="RefSeq" id="WP_179428602.1">
    <property type="nucleotide sequence ID" value="NZ_JACBZP010000001.1"/>
</dbReference>
<organism evidence="5 6">
    <name type="scientific">Spelaeicoccus albus</name>
    <dbReference type="NCBI Taxonomy" id="1280376"/>
    <lineage>
        <taxon>Bacteria</taxon>
        <taxon>Bacillati</taxon>
        <taxon>Actinomycetota</taxon>
        <taxon>Actinomycetes</taxon>
        <taxon>Micrococcales</taxon>
        <taxon>Brevibacteriaceae</taxon>
        <taxon>Spelaeicoccus</taxon>
    </lineage>
</organism>
<dbReference type="GO" id="GO:0000976">
    <property type="term" value="F:transcription cis-regulatory region binding"/>
    <property type="evidence" value="ECO:0007669"/>
    <property type="project" value="TreeGrafter"/>
</dbReference>
<dbReference type="Proteomes" id="UP000539111">
    <property type="component" value="Unassembled WGS sequence"/>
</dbReference>
<dbReference type="SUPFAM" id="SSF53822">
    <property type="entry name" value="Periplasmic binding protein-like I"/>
    <property type="match status" value="1"/>
</dbReference>
<dbReference type="Gene3D" id="3.40.50.2300">
    <property type="match status" value="2"/>
</dbReference>
<comment type="caution">
    <text evidence="5">The sequence shown here is derived from an EMBL/GenBank/DDBJ whole genome shotgun (WGS) entry which is preliminary data.</text>
</comment>
<dbReference type="PROSITE" id="PS50932">
    <property type="entry name" value="HTH_LACI_2"/>
    <property type="match status" value="1"/>
</dbReference>
<reference evidence="5 6" key="1">
    <citation type="submission" date="2020-07" db="EMBL/GenBank/DDBJ databases">
        <title>Sequencing the genomes of 1000 actinobacteria strains.</title>
        <authorList>
            <person name="Klenk H.-P."/>
        </authorList>
    </citation>
    <scope>NUCLEOTIDE SEQUENCE [LARGE SCALE GENOMIC DNA]</scope>
    <source>
        <strain evidence="5 6">DSM 26341</strain>
    </source>
</reference>
<keyword evidence="3" id="KW-0804">Transcription</keyword>
<dbReference type="AlphaFoldDB" id="A0A7Z0II87"/>
<keyword evidence="6" id="KW-1185">Reference proteome</keyword>
<dbReference type="SUPFAM" id="SSF47413">
    <property type="entry name" value="lambda repressor-like DNA-binding domains"/>
    <property type="match status" value="1"/>
</dbReference>
<evidence type="ECO:0000313" key="5">
    <source>
        <dbReference type="EMBL" id="NYI68224.1"/>
    </source>
</evidence>
<proteinExistence type="predicted"/>
<dbReference type="InterPro" id="IPR000843">
    <property type="entry name" value="HTH_LacI"/>
</dbReference>
<sequence>MSPPIDDEPGAPTLAEVAKLAGVSLKTASRAVNGERYVSSATMDKVLHAAAMLGFRPNRLARELRQGSRSSLIGMVVGDLSNPFYARVAGALEKEVGSRGFHLITASTGEDPEAEQRLVEELLERRVAALVLVSTSRSHRYLAAADLRGTPIVFLDRPPVGLLADTVLLDNRAGARMAVEHLISHGHRQIGLIGDLAHISTHQERLRGYVDALTASGIDGWEAYVREDAHDIRTAKNITAAMLAQGRPPTAIFTANSRITIGALNAMNRLHRAPALIGFDDFELSEVLEVSVVAHDMERMGAEGAALVLARLAGGAEETRRVTIPCRIVARGSGEREPRWR</sequence>
<dbReference type="GO" id="GO:0003700">
    <property type="term" value="F:DNA-binding transcription factor activity"/>
    <property type="evidence" value="ECO:0007669"/>
    <property type="project" value="TreeGrafter"/>
</dbReference>
<dbReference type="CDD" id="cd06267">
    <property type="entry name" value="PBP1_LacI_sugar_binding-like"/>
    <property type="match status" value="1"/>
</dbReference>
<dbReference type="PROSITE" id="PS00356">
    <property type="entry name" value="HTH_LACI_1"/>
    <property type="match status" value="1"/>
</dbReference>
<keyword evidence="2" id="KW-0238">DNA-binding</keyword>
<dbReference type="CDD" id="cd01392">
    <property type="entry name" value="HTH_LacI"/>
    <property type="match status" value="1"/>
</dbReference>
<dbReference type="Pfam" id="PF00532">
    <property type="entry name" value="Peripla_BP_1"/>
    <property type="match status" value="1"/>
</dbReference>
<dbReference type="PANTHER" id="PTHR30146:SF109">
    <property type="entry name" value="HTH-TYPE TRANSCRIPTIONAL REGULATOR GALS"/>
    <property type="match status" value="1"/>
</dbReference>
<evidence type="ECO:0000256" key="2">
    <source>
        <dbReference type="ARBA" id="ARBA00023125"/>
    </source>
</evidence>
<dbReference type="SMART" id="SM00354">
    <property type="entry name" value="HTH_LACI"/>
    <property type="match status" value="1"/>
</dbReference>
<dbReference type="EMBL" id="JACBZP010000001">
    <property type="protein sequence ID" value="NYI68224.1"/>
    <property type="molecule type" value="Genomic_DNA"/>
</dbReference>
<name>A0A7Z0II87_9MICO</name>
<dbReference type="InterPro" id="IPR028082">
    <property type="entry name" value="Peripla_BP_I"/>
</dbReference>
<accession>A0A7Z0II87</accession>
<dbReference type="PANTHER" id="PTHR30146">
    <property type="entry name" value="LACI-RELATED TRANSCRIPTIONAL REPRESSOR"/>
    <property type="match status" value="1"/>
</dbReference>